<evidence type="ECO:0000256" key="4">
    <source>
        <dbReference type="SAM" id="MobiDB-lite"/>
    </source>
</evidence>
<dbReference type="SUPFAM" id="SSF54001">
    <property type="entry name" value="Cysteine proteinases"/>
    <property type="match status" value="1"/>
</dbReference>
<feature type="compositionally biased region" description="Acidic residues" evidence="4">
    <location>
        <begin position="841"/>
        <end position="850"/>
    </location>
</feature>
<accession>F1SZ28</accession>
<dbReference type="EMBL" id="AB576880">
    <property type="protein sequence ID" value="BAK08486.1"/>
    <property type="molecule type" value="Genomic_DNA"/>
</dbReference>
<feature type="compositionally biased region" description="Basic and acidic residues" evidence="4">
    <location>
        <begin position="57"/>
        <end position="68"/>
    </location>
</feature>
<dbReference type="CDD" id="cd02619">
    <property type="entry name" value="Peptidase_C1"/>
    <property type="match status" value="1"/>
</dbReference>
<dbReference type="SMART" id="SM00645">
    <property type="entry name" value="Pept_C1"/>
    <property type="match status" value="1"/>
</dbReference>
<feature type="chain" id="PRO_5011938634" evidence="5">
    <location>
        <begin position="16"/>
        <end position="1030"/>
    </location>
</feature>
<feature type="signal peptide" evidence="5">
    <location>
        <begin position="1"/>
        <end position="15"/>
    </location>
</feature>
<feature type="region of interest" description="Disordered" evidence="4">
    <location>
        <begin position="895"/>
        <end position="935"/>
    </location>
</feature>
<feature type="region of interest" description="Disordered" evidence="4">
    <location>
        <begin position="38"/>
        <end position="91"/>
    </location>
</feature>
<keyword evidence="3" id="KW-0325">Glycoprotein</keyword>
<evidence type="ECO:0000313" key="7">
    <source>
        <dbReference type="EMBL" id="BAK08486.1"/>
    </source>
</evidence>
<name>F1SZ28_PLAGO</name>
<dbReference type="AlphaFoldDB" id="F1SZ28"/>
<organism evidence="7">
    <name type="scientific">Plasmodium gonderi</name>
    <dbReference type="NCBI Taxonomy" id="77519"/>
    <lineage>
        <taxon>Eukaryota</taxon>
        <taxon>Sar</taxon>
        <taxon>Alveolata</taxon>
        <taxon>Apicomplexa</taxon>
        <taxon>Aconoidasida</taxon>
        <taxon>Haemosporida</taxon>
        <taxon>Plasmodiidae</taxon>
        <taxon>Plasmodium</taxon>
        <taxon>Plasmodium (Plasmodium)</taxon>
    </lineage>
</organism>
<dbReference type="InterPro" id="IPR013128">
    <property type="entry name" value="Peptidase_C1A"/>
</dbReference>
<feature type="compositionally biased region" description="Basic and acidic residues" evidence="4">
    <location>
        <begin position="822"/>
        <end position="831"/>
    </location>
</feature>
<dbReference type="PANTHER" id="PTHR12411">
    <property type="entry name" value="CYSTEINE PROTEASE FAMILY C1-RELATED"/>
    <property type="match status" value="1"/>
</dbReference>
<dbReference type="OrthoDB" id="190265at2759"/>
<feature type="region of interest" description="Disordered" evidence="4">
    <location>
        <begin position="871"/>
        <end position="890"/>
    </location>
</feature>
<feature type="domain" description="Peptidase C1A papain C-terminal" evidence="6">
    <location>
        <begin position="528"/>
        <end position="779"/>
    </location>
</feature>
<dbReference type="Gene3D" id="3.90.70.10">
    <property type="entry name" value="Cysteine proteinases"/>
    <property type="match status" value="1"/>
</dbReference>
<reference evidence="8" key="2">
    <citation type="journal article" date="2017" name="Genome Announc.">
        <title>Draft Genome Sequence of Plasmodium gonderi, a Malaria Parasite of African Old World Monkeys.</title>
        <authorList>
            <person name="Honma H."/>
            <person name="Kawai S."/>
            <person name="Motooka D."/>
            <person name="Nakamura S."/>
            <person name="Tougan T."/>
            <person name="Horii T."/>
            <person name="Arisue N."/>
        </authorList>
    </citation>
    <scope>NUCLEOTIDE SEQUENCE</scope>
    <source>
        <strain evidence="8">ATCC 30045</strain>
    </source>
</reference>
<dbReference type="InterPro" id="IPR000668">
    <property type="entry name" value="Peptidase_C1A_C"/>
</dbReference>
<evidence type="ECO:0000259" key="6">
    <source>
        <dbReference type="SMART" id="SM00645"/>
    </source>
</evidence>
<keyword evidence="2" id="KW-0865">Zymogen</keyword>
<feature type="region of interest" description="Disordered" evidence="4">
    <location>
        <begin position="822"/>
        <end position="852"/>
    </location>
</feature>
<dbReference type="Pfam" id="PF00112">
    <property type="entry name" value="Peptidase_C1"/>
    <property type="match status" value="1"/>
</dbReference>
<evidence type="ECO:0000256" key="5">
    <source>
        <dbReference type="SAM" id="SignalP"/>
    </source>
</evidence>
<dbReference type="InterPro" id="IPR038765">
    <property type="entry name" value="Papain-like_cys_pep_sf"/>
</dbReference>
<evidence type="ECO:0000313" key="8">
    <source>
        <dbReference type="EMBL" id="GAW79527.1"/>
    </source>
</evidence>
<evidence type="ECO:0000256" key="1">
    <source>
        <dbReference type="ARBA" id="ARBA00008455"/>
    </source>
</evidence>
<reference evidence="9" key="3">
    <citation type="submission" date="2017-04" db="EMBL/GenBank/DDBJ databases">
        <title>Plasmodium gonderi genome.</title>
        <authorList>
            <person name="Arisue N."/>
            <person name="Honma H."/>
            <person name="Kawai S."/>
            <person name="Tougan T."/>
            <person name="Tanabe K."/>
            <person name="Horii T."/>
        </authorList>
    </citation>
    <scope>NUCLEOTIDE SEQUENCE [LARGE SCALE GENOMIC DNA]</scope>
    <source>
        <strain evidence="9">ATCC 30045</strain>
    </source>
</reference>
<dbReference type="EMBL" id="BDQF01000004">
    <property type="protein sequence ID" value="GAW79527.1"/>
    <property type="molecule type" value="Genomic_DNA"/>
</dbReference>
<sequence length="1030" mass="116090">MKLVISLLFILGIKTFENVIKCEEDKNIIFNTPKEHEENNLNIDNPLGDSGSPPSDDGTHKSGDHVIDGVELESEDRKTPDTCHTVNEVSGGKEEKPVIEYPRKEIITKSVILPKVKSSAEVAALKNPNAIEVSSALLKDQDGIKITGLCNARFQLFLVPHILINVETENNKIYLGKKFQDVIITKELHKGIGDPNERLQFEENPNSLVNKCAKGKTFKFVVSVNGMELVLKWKVYEKDTSETSNDKVDVRTYLIKNLGHPITAIQLHSAKGNNDSFLLESKIYILKNDIPEKCDLIATGCFLSGNIDIESCYKCALLFQNTDPTSPCFNYISPDDKETFEDIKTKAQDKDDPREVELEASIYKILKGVYKLDTNEEMDLINFSKADAALKEELLKYCSLMKELDTSGTLDNYDLGTVEEIYINLKKLLEENSDHDKVALKNKLKNAAICMKNTEEWVGNRKGLLLPILSNTKVDSPHYEAAKEEEKTLKTASSNEQNNCYDGVLDFVSGEESNMQSTHFTDSMFCNTEYCDRWKNKNDCLAKIEVEEQGNCATSWLFTSKLHLETIKCMKGYDHVPSSALYVANCSQKQGDAKCHAASNPLEYLNILDGEKFLPSASDMPYSYKLVGDVCPKPMNHWTNLWNNIKLLNHENVPNSVGTKGYTAYQSEHFKNNMDEFIKIVKSEVMKKGSVIAYVKTNQVMDYDINGKTVHGICGGEVPDLSVNIIGYGNYINAEGVKKSYWLLRNSWGKYWGDNGNFKVDMHTPAHCQHNFIHTAAVFNLDLLPFETVSKKNSELHNYYMKNSPDFYNNLYYMNLDAKEGSENGNNEKAKAHSSMVSGQEAEEDVESDETQSLLLDEGEDAAPVPDELATVTESIPEDVPERAKESEELAEKSILEPVTEPDARNPEQSQVVVPHANPRDSSKSVQEPRAATTHTHNISMSKIVQITEVIHILKHIKNEKLRYGIVTYEDDTSIAHDHNCSRSYAEDSNKLEECIQFCNDEWNNCKGDPSPGYCLAKRRKKNDCYFCFV</sequence>
<protein>
    <submittedName>
        <fullName evidence="7">Putative papain-like cysteine prorease</fullName>
    </submittedName>
    <submittedName>
        <fullName evidence="8">Serine-repeat antigen 1</fullName>
    </submittedName>
</protein>
<keyword evidence="9" id="KW-1185">Reference proteome</keyword>
<reference evidence="7" key="1">
    <citation type="journal article" date="2011" name="PLoS ONE">
        <title>Clues to Evolution of the SERA Multigene Family in 18 Plasmodium Species.</title>
        <authorList>
            <person name="Arisue N."/>
            <person name="Kawai S."/>
            <person name="Hirai M."/>
            <person name="Palacpac N.M.Q."/>
            <person name="Jia M."/>
            <person name="Kaneko A."/>
            <person name="Tanabe K."/>
            <person name="Horii T."/>
        </authorList>
    </citation>
    <scope>NUCLEOTIDE SEQUENCE</scope>
</reference>
<keyword evidence="5" id="KW-0732">Signal</keyword>
<dbReference type="GO" id="GO:0008234">
    <property type="term" value="F:cysteine-type peptidase activity"/>
    <property type="evidence" value="ECO:0007669"/>
    <property type="project" value="InterPro"/>
</dbReference>
<evidence type="ECO:0000256" key="3">
    <source>
        <dbReference type="ARBA" id="ARBA00023180"/>
    </source>
</evidence>
<evidence type="ECO:0000313" key="9">
    <source>
        <dbReference type="Proteomes" id="UP000195521"/>
    </source>
</evidence>
<dbReference type="OMA" id="DEWNNCK"/>
<feature type="compositionally biased region" description="Basic and acidic residues" evidence="4">
    <location>
        <begin position="880"/>
        <end position="890"/>
    </location>
</feature>
<evidence type="ECO:0000256" key="2">
    <source>
        <dbReference type="ARBA" id="ARBA00023145"/>
    </source>
</evidence>
<dbReference type="Proteomes" id="UP000195521">
    <property type="component" value="Unassembled WGS sequence"/>
</dbReference>
<comment type="similarity">
    <text evidence="1">Belongs to the peptidase C1 family.</text>
</comment>
<proteinExistence type="inferred from homology"/>
<gene>
    <name evidence="7" type="primary">Pgo-SERA1</name>
    <name evidence="8" type="ORF">PGO_041270</name>
</gene>
<dbReference type="GO" id="GO:0006508">
    <property type="term" value="P:proteolysis"/>
    <property type="evidence" value="ECO:0007669"/>
    <property type="project" value="InterPro"/>
</dbReference>